<sequence>MAIHCKYSSPSTVHPPRGYSHIVTVEGNYRTIEIAGQIGMTADGQLSDNYNEQVKQAFLNLKSCLEACASPSGLLPKITKLRYFIKDYVYPQRLDPVTEAKKILFGENDALPTSVLVSVPELGHPKMLFEVEATAVIESDAM</sequence>
<proteinExistence type="predicted"/>
<accession>A0A5N6EMZ9</accession>
<dbReference type="InterPro" id="IPR006175">
    <property type="entry name" value="YjgF/YER057c/UK114"/>
</dbReference>
<keyword evidence="2" id="KW-1185">Reference proteome</keyword>
<evidence type="ECO:0000313" key="2">
    <source>
        <dbReference type="Proteomes" id="UP000326799"/>
    </source>
</evidence>
<organism evidence="1 2">
    <name type="scientific">Aspergillus novoparasiticus</name>
    <dbReference type="NCBI Taxonomy" id="986946"/>
    <lineage>
        <taxon>Eukaryota</taxon>
        <taxon>Fungi</taxon>
        <taxon>Dikarya</taxon>
        <taxon>Ascomycota</taxon>
        <taxon>Pezizomycotina</taxon>
        <taxon>Eurotiomycetes</taxon>
        <taxon>Eurotiomycetidae</taxon>
        <taxon>Eurotiales</taxon>
        <taxon>Aspergillaceae</taxon>
        <taxon>Aspergillus</taxon>
        <taxon>Aspergillus subgen. Circumdati</taxon>
    </lineage>
</organism>
<dbReference type="Gene3D" id="3.30.1330.40">
    <property type="entry name" value="RutC-like"/>
    <property type="match status" value="1"/>
</dbReference>
<gene>
    <name evidence="1" type="ORF">BDV33DRAFT_206100</name>
</gene>
<dbReference type="AlphaFoldDB" id="A0A5N6EMZ9"/>
<reference evidence="1 2" key="1">
    <citation type="submission" date="2019-04" db="EMBL/GenBank/DDBJ databases">
        <title>Fungal friends and foes A comparative genomics study of 23 Aspergillus species from section Flavi.</title>
        <authorList>
            <consortium name="DOE Joint Genome Institute"/>
            <person name="Kjaerbolling I."/>
            <person name="Vesth T.C."/>
            <person name="Frisvad J.C."/>
            <person name="Nybo J.L."/>
            <person name="Theobald S."/>
            <person name="Kildgaard S."/>
            <person name="Petersen T.I."/>
            <person name="Kuo A."/>
            <person name="Sato A."/>
            <person name="Lyhne E.K."/>
            <person name="Kogle M.E."/>
            <person name="Wiebenga A."/>
            <person name="Kun R.S."/>
            <person name="Lubbers R.J."/>
            <person name="Makela M.R."/>
            <person name="Barry K."/>
            <person name="Chovatia M."/>
            <person name="Clum A."/>
            <person name="Daum C."/>
            <person name="Haridas S."/>
            <person name="He G."/>
            <person name="LaButti K."/>
            <person name="Lipzen A."/>
            <person name="Mondo S."/>
            <person name="Pangilinan J."/>
            <person name="Riley R."/>
            <person name="Salamov A."/>
            <person name="Simmons B.A."/>
            <person name="Magnuson J.K."/>
            <person name="Henrissat B."/>
            <person name="Mortensen U.H."/>
            <person name="Larsen T.O."/>
            <person name="De vries R.P."/>
            <person name="Grigoriev I.V."/>
            <person name="Machida M."/>
            <person name="Baker S.E."/>
            <person name="Andersen M.R."/>
        </authorList>
    </citation>
    <scope>NUCLEOTIDE SEQUENCE [LARGE SCALE GENOMIC DNA]</scope>
    <source>
        <strain evidence="1 2">CBS 126849</strain>
    </source>
</reference>
<protein>
    <submittedName>
        <fullName evidence="1">Endoribonuclease L-PSP/chorismate mutase-like protein</fullName>
    </submittedName>
</protein>
<name>A0A5N6EMZ9_9EURO</name>
<dbReference type="Proteomes" id="UP000326799">
    <property type="component" value="Unassembled WGS sequence"/>
</dbReference>
<dbReference type="EMBL" id="ML733459">
    <property type="protein sequence ID" value="KAB8217740.1"/>
    <property type="molecule type" value="Genomic_DNA"/>
</dbReference>
<dbReference type="SUPFAM" id="SSF55298">
    <property type="entry name" value="YjgF-like"/>
    <property type="match status" value="1"/>
</dbReference>
<dbReference type="Pfam" id="PF01042">
    <property type="entry name" value="Ribonuc_L-PSP"/>
    <property type="match status" value="1"/>
</dbReference>
<dbReference type="InterPro" id="IPR035959">
    <property type="entry name" value="RutC-like_sf"/>
</dbReference>
<evidence type="ECO:0000313" key="1">
    <source>
        <dbReference type="EMBL" id="KAB8217740.1"/>
    </source>
</evidence>